<dbReference type="Proteomes" id="UP000812031">
    <property type="component" value="Unassembled WGS sequence"/>
</dbReference>
<keyword evidence="5" id="KW-0560">Oxidoreductase</keyword>
<evidence type="ECO:0000313" key="13">
    <source>
        <dbReference type="EMBL" id="MBW4360630.1"/>
    </source>
</evidence>
<comment type="caution">
    <text evidence="13">The sequence shown here is derived from an EMBL/GenBank/DDBJ whole genome shotgun (WGS) entry which is preliminary data.</text>
</comment>
<comment type="similarity">
    <text evidence="9">Belongs to the peroxiredoxin family. BCP/PrxQ subfamily.</text>
</comment>
<keyword evidence="4" id="KW-0049">Antioxidant</keyword>
<accession>A0ABS6XVD1</accession>
<evidence type="ECO:0000256" key="10">
    <source>
        <dbReference type="ARBA" id="ARBA00042639"/>
    </source>
</evidence>
<gene>
    <name evidence="13" type="ORF">KZH69_09065</name>
</gene>
<evidence type="ECO:0000256" key="7">
    <source>
        <dbReference type="ARBA" id="ARBA00023284"/>
    </source>
</evidence>
<comment type="catalytic activity">
    <reaction evidence="11">
        <text>a hydroperoxide + [thioredoxin]-dithiol = an alcohol + [thioredoxin]-disulfide + H2O</text>
        <dbReference type="Rhea" id="RHEA:62620"/>
        <dbReference type="Rhea" id="RHEA-COMP:10698"/>
        <dbReference type="Rhea" id="RHEA-COMP:10700"/>
        <dbReference type="ChEBI" id="CHEBI:15377"/>
        <dbReference type="ChEBI" id="CHEBI:29950"/>
        <dbReference type="ChEBI" id="CHEBI:30879"/>
        <dbReference type="ChEBI" id="CHEBI:35924"/>
        <dbReference type="ChEBI" id="CHEBI:50058"/>
        <dbReference type="EC" id="1.11.1.24"/>
    </reaction>
</comment>
<evidence type="ECO:0000256" key="9">
    <source>
        <dbReference type="ARBA" id="ARBA00038489"/>
    </source>
</evidence>
<keyword evidence="6" id="KW-1015">Disulfide bond</keyword>
<keyword evidence="14" id="KW-1185">Reference proteome</keyword>
<evidence type="ECO:0000256" key="6">
    <source>
        <dbReference type="ARBA" id="ARBA00023157"/>
    </source>
</evidence>
<evidence type="ECO:0000256" key="1">
    <source>
        <dbReference type="ARBA" id="ARBA00003330"/>
    </source>
</evidence>
<dbReference type="EMBL" id="JAHWYN010000006">
    <property type="protein sequence ID" value="MBW4360630.1"/>
    <property type="molecule type" value="Genomic_DNA"/>
</dbReference>
<keyword evidence="7" id="KW-0676">Redox-active center</keyword>
<evidence type="ECO:0000256" key="11">
    <source>
        <dbReference type="ARBA" id="ARBA00049091"/>
    </source>
</evidence>
<dbReference type="InterPro" id="IPR013766">
    <property type="entry name" value="Thioredoxin_domain"/>
</dbReference>
<evidence type="ECO:0000259" key="12">
    <source>
        <dbReference type="PROSITE" id="PS51352"/>
    </source>
</evidence>
<evidence type="ECO:0000256" key="5">
    <source>
        <dbReference type="ARBA" id="ARBA00023002"/>
    </source>
</evidence>
<organism evidence="13 14">
    <name type="scientific">Flavobacterium taihuense</name>
    <dbReference type="NCBI Taxonomy" id="2857508"/>
    <lineage>
        <taxon>Bacteria</taxon>
        <taxon>Pseudomonadati</taxon>
        <taxon>Bacteroidota</taxon>
        <taxon>Flavobacteriia</taxon>
        <taxon>Flavobacteriales</taxon>
        <taxon>Flavobacteriaceae</taxon>
        <taxon>Flavobacterium</taxon>
    </lineage>
</organism>
<sequence>MNKTKQIPSYHQEKIALQENLATMIPKESLNVFSTDANLLAMEITNPLKVSVGDKAPLFELPNALGNAVSLQKHLEKGPVVITFYRGNWCPYCNLVLNSYQRILPEIKALGANLIAISPQKPDSSLDMKEKHALEFEVLSDDKNGVAKQYTTIIKNALEAVDEAKKLGIDFYDFYDDKSRDIPVPAVFIIDANGTIVFAKSEGGDYSLRVEPQDILDVLAATK</sequence>
<dbReference type="EC" id="1.11.1.24" evidence="2"/>
<reference evidence="13 14" key="1">
    <citation type="submission" date="2021-07" db="EMBL/GenBank/DDBJ databases">
        <title>Flavobacterium sp. nov. isolated from sediment on the Taihu Lake.</title>
        <authorList>
            <person name="Qu J.-H."/>
        </authorList>
    </citation>
    <scope>NUCLEOTIDE SEQUENCE [LARGE SCALE GENOMIC DNA]</scope>
    <source>
        <strain evidence="13 14">NAS39</strain>
    </source>
</reference>
<dbReference type="Pfam" id="PF00578">
    <property type="entry name" value="AhpC-TSA"/>
    <property type="match status" value="1"/>
</dbReference>
<evidence type="ECO:0000256" key="8">
    <source>
        <dbReference type="ARBA" id="ARBA00032824"/>
    </source>
</evidence>
<keyword evidence="3" id="KW-0575">Peroxidase</keyword>
<dbReference type="PANTHER" id="PTHR42801:SF7">
    <property type="entry name" value="SLL1159 PROTEIN"/>
    <property type="match status" value="1"/>
</dbReference>
<evidence type="ECO:0000313" key="14">
    <source>
        <dbReference type="Proteomes" id="UP000812031"/>
    </source>
</evidence>
<dbReference type="PANTHER" id="PTHR42801">
    <property type="entry name" value="THIOREDOXIN-DEPENDENT PEROXIDE REDUCTASE"/>
    <property type="match status" value="1"/>
</dbReference>
<evidence type="ECO:0000256" key="4">
    <source>
        <dbReference type="ARBA" id="ARBA00022862"/>
    </source>
</evidence>
<comment type="function">
    <text evidence="1">Thiol-specific peroxidase that catalyzes the reduction of hydrogen peroxide and organic hydroperoxides to water and alcohols, respectively. Plays a role in cell protection against oxidative stress by detoxifying peroxides and as sensor of hydrogen peroxide-mediated signaling events.</text>
</comment>
<dbReference type="InterPro" id="IPR000866">
    <property type="entry name" value="AhpC/TSA"/>
</dbReference>
<evidence type="ECO:0000256" key="2">
    <source>
        <dbReference type="ARBA" id="ARBA00013017"/>
    </source>
</evidence>
<proteinExistence type="inferred from homology"/>
<dbReference type="CDD" id="cd02970">
    <property type="entry name" value="PRX_like2"/>
    <property type="match status" value="1"/>
</dbReference>
<protein>
    <recommendedName>
        <fullName evidence="2">thioredoxin-dependent peroxiredoxin</fullName>
        <ecNumber evidence="2">1.11.1.24</ecNumber>
    </recommendedName>
    <alternativeName>
        <fullName evidence="8">Thioredoxin peroxidase</fullName>
    </alternativeName>
    <alternativeName>
        <fullName evidence="10">Thioredoxin-dependent peroxiredoxin Bcp</fullName>
    </alternativeName>
</protein>
<dbReference type="PROSITE" id="PS51352">
    <property type="entry name" value="THIOREDOXIN_2"/>
    <property type="match status" value="1"/>
</dbReference>
<evidence type="ECO:0000256" key="3">
    <source>
        <dbReference type="ARBA" id="ARBA00022559"/>
    </source>
</evidence>
<dbReference type="RefSeq" id="WP_219317109.1">
    <property type="nucleotide sequence ID" value="NZ_JAHWYN010000006.1"/>
</dbReference>
<dbReference type="InterPro" id="IPR050924">
    <property type="entry name" value="Peroxiredoxin_BCP/PrxQ"/>
</dbReference>
<name>A0ABS6XVD1_9FLAO</name>
<feature type="domain" description="Thioredoxin" evidence="12">
    <location>
        <begin position="50"/>
        <end position="223"/>
    </location>
</feature>